<dbReference type="FunFam" id="2.40.50.140:FF:000097">
    <property type="entry name" value="23S rRNA (uracil(1939)-C(5))-methyltransferase RlmD"/>
    <property type="match status" value="1"/>
</dbReference>
<dbReference type="Pfam" id="PF05958">
    <property type="entry name" value="tRNA_U5-meth_tr"/>
    <property type="match status" value="1"/>
</dbReference>
<sequence length="461" mass="51056">MDYRKNQLIELDITDLGSEGEGIGRTGAFLWFVKGALPGDRVRASVMKLKKSYGYARLQELLRKSPDRVAPPCPVAASCGGCSLQALRYEAQLKFKEQKVLGNLRRIGGLELSGVQLHPIIGMEQPFRYRNKAQFPVGTGRDGRPTAGFYAGRTHSIIPCEDCLLGVEENAEIRRCVLRWMEEGGVPAYDEQSGKGFLRHILVRKGFQSGEMMVCLVTNGECCGENSALQLLTERLMELPGVTTVVQNINTERSNVILGKKTQLLAGAGVIRDRIGSTEFLISAQSFYQVNPVQTERLYATALSYAGLSGRETVWDLYCGIGTISLFLARSARKVYGVEIIPQAIEDARRNAARNGITNAEFFVGKAEEVLPCQYEKTGERADVIVVDPPRKGCDEQCLATMLRMAPERIVYVSCDSATLARDLKYLLADGCYTLRELQMVDMFPQTVHVETVALMSRKNT</sequence>
<dbReference type="Gene3D" id="2.40.50.1070">
    <property type="match status" value="1"/>
</dbReference>
<evidence type="ECO:0000256" key="3">
    <source>
        <dbReference type="ARBA" id="ARBA00022691"/>
    </source>
</evidence>
<proteinExistence type="inferred from homology"/>
<dbReference type="PANTHER" id="PTHR11061">
    <property type="entry name" value="RNA M5U METHYLTRANSFERASE"/>
    <property type="match status" value="1"/>
</dbReference>
<evidence type="ECO:0000256" key="2">
    <source>
        <dbReference type="ARBA" id="ARBA00022679"/>
    </source>
</evidence>
<dbReference type="SUPFAM" id="SSF53335">
    <property type="entry name" value="S-adenosyl-L-methionine-dependent methyltransferases"/>
    <property type="match status" value="1"/>
</dbReference>
<dbReference type="Gene3D" id="3.40.50.150">
    <property type="entry name" value="Vaccinia Virus protein VP39"/>
    <property type="match status" value="1"/>
</dbReference>
<feature type="active site" description="Nucleophile" evidence="4">
    <location>
        <position position="415"/>
    </location>
</feature>
<dbReference type="PROSITE" id="PS01231">
    <property type="entry name" value="TRMA_2"/>
    <property type="match status" value="1"/>
</dbReference>
<feature type="active site" evidence="5">
    <location>
        <position position="415"/>
    </location>
</feature>
<comment type="caution">
    <text evidence="7">The sequence shown here is derived from an EMBL/GenBank/DDBJ whole genome shotgun (WGS) entry which is preliminary data.</text>
</comment>
<dbReference type="GO" id="GO:0070041">
    <property type="term" value="F:rRNA (uridine-C5-)-methyltransferase activity"/>
    <property type="evidence" value="ECO:0007669"/>
    <property type="project" value="TreeGrafter"/>
</dbReference>
<dbReference type="InterPro" id="IPR030391">
    <property type="entry name" value="MeTrfase_TrmA_CS"/>
</dbReference>
<comment type="similarity">
    <text evidence="4">Belongs to the class I-like SAM-binding methyltransferase superfamily. RNA M5U methyltransferase family.</text>
</comment>
<dbReference type="Gene3D" id="2.40.50.140">
    <property type="entry name" value="Nucleic acid-binding proteins"/>
    <property type="match status" value="1"/>
</dbReference>
<dbReference type="CDD" id="cd02440">
    <property type="entry name" value="AdoMet_MTases"/>
    <property type="match status" value="1"/>
</dbReference>
<dbReference type="FunFam" id="3.40.50.150:FF:000009">
    <property type="entry name" value="23S rRNA (Uracil(1939)-C(5))-methyltransferase RlmD"/>
    <property type="match status" value="1"/>
</dbReference>
<evidence type="ECO:0000256" key="4">
    <source>
        <dbReference type="PROSITE-ProRule" id="PRU01024"/>
    </source>
</evidence>
<dbReference type="AlphaFoldDB" id="A0AAE4AKK4"/>
<dbReference type="InterPro" id="IPR029063">
    <property type="entry name" value="SAM-dependent_MTases_sf"/>
</dbReference>
<dbReference type="GO" id="GO:0070475">
    <property type="term" value="P:rRNA base methylation"/>
    <property type="evidence" value="ECO:0007669"/>
    <property type="project" value="TreeGrafter"/>
</dbReference>
<feature type="domain" description="TRAM" evidence="6">
    <location>
        <begin position="2"/>
        <end position="60"/>
    </location>
</feature>
<dbReference type="InterPro" id="IPR002792">
    <property type="entry name" value="TRAM_dom"/>
</dbReference>
<evidence type="ECO:0000313" key="8">
    <source>
        <dbReference type="Proteomes" id="UP001241537"/>
    </source>
</evidence>
<feature type="binding site" evidence="4">
    <location>
        <position position="388"/>
    </location>
    <ligand>
        <name>S-adenosyl-L-methionine</name>
        <dbReference type="ChEBI" id="CHEBI:59789"/>
    </ligand>
</feature>
<reference evidence="7" key="1">
    <citation type="submission" date="2023-07" db="EMBL/GenBank/DDBJ databases">
        <title>Genomic Encyclopedia of Type Strains, Phase IV (KMG-IV): sequencing the most valuable type-strain genomes for metagenomic binning, comparative biology and taxonomic classification.</title>
        <authorList>
            <person name="Goeker M."/>
        </authorList>
    </citation>
    <scope>NUCLEOTIDE SEQUENCE</scope>
    <source>
        <strain evidence="7">DSM 19659</strain>
    </source>
</reference>
<feature type="binding site" evidence="4">
    <location>
        <position position="339"/>
    </location>
    <ligand>
        <name>S-adenosyl-L-methionine</name>
        <dbReference type="ChEBI" id="CHEBI:59789"/>
    </ligand>
</feature>
<keyword evidence="2 4" id="KW-0808">Transferase</keyword>
<dbReference type="SUPFAM" id="SSF50249">
    <property type="entry name" value="Nucleic acid-binding proteins"/>
    <property type="match status" value="1"/>
</dbReference>
<evidence type="ECO:0000259" key="6">
    <source>
        <dbReference type="PROSITE" id="PS50926"/>
    </source>
</evidence>
<dbReference type="PANTHER" id="PTHR11061:SF30">
    <property type="entry name" value="TRNA (URACIL(54)-C(5))-METHYLTRANSFERASE"/>
    <property type="match status" value="1"/>
</dbReference>
<feature type="binding site" evidence="4">
    <location>
        <position position="318"/>
    </location>
    <ligand>
        <name>S-adenosyl-L-methionine</name>
        <dbReference type="ChEBI" id="CHEBI:59789"/>
    </ligand>
</feature>
<protein>
    <submittedName>
        <fullName evidence="7">23S rRNA (Uracil1939-C5)-methyltransferase</fullName>
        <ecNumber evidence="7">2.1.1.190</ecNumber>
    </submittedName>
</protein>
<accession>A0AAE4AKK4</accession>
<feature type="binding site" evidence="4">
    <location>
        <position position="289"/>
    </location>
    <ligand>
        <name>S-adenosyl-L-methionine</name>
        <dbReference type="ChEBI" id="CHEBI:59789"/>
    </ligand>
</feature>
<dbReference type="PROSITE" id="PS51687">
    <property type="entry name" value="SAM_MT_RNA_M5U"/>
    <property type="match status" value="1"/>
</dbReference>
<evidence type="ECO:0000313" key="7">
    <source>
        <dbReference type="EMBL" id="MDQ0151527.1"/>
    </source>
</evidence>
<dbReference type="FunFam" id="2.40.50.1070:FF:000003">
    <property type="entry name" value="23S rRNA (Uracil-5-)-methyltransferase RumA"/>
    <property type="match status" value="1"/>
</dbReference>
<organism evidence="7 8">
    <name type="scientific">Moryella indoligenes</name>
    <dbReference type="NCBI Taxonomy" id="371674"/>
    <lineage>
        <taxon>Bacteria</taxon>
        <taxon>Bacillati</taxon>
        <taxon>Bacillota</taxon>
        <taxon>Clostridia</taxon>
        <taxon>Lachnospirales</taxon>
        <taxon>Lachnospiraceae</taxon>
        <taxon>Moryella</taxon>
    </lineage>
</organism>
<name>A0AAE4AKK4_9FIRM</name>
<evidence type="ECO:0000256" key="5">
    <source>
        <dbReference type="PROSITE-ProRule" id="PRU10015"/>
    </source>
</evidence>
<dbReference type="InterPro" id="IPR030390">
    <property type="entry name" value="MeTrfase_TrmA_AS"/>
</dbReference>
<keyword evidence="1 4" id="KW-0489">Methyltransferase</keyword>
<dbReference type="EC" id="2.1.1.190" evidence="7"/>
<dbReference type="EMBL" id="JAUSTO010000001">
    <property type="protein sequence ID" value="MDQ0151527.1"/>
    <property type="molecule type" value="Genomic_DNA"/>
</dbReference>
<dbReference type="PROSITE" id="PS01230">
    <property type="entry name" value="TRMA_1"/>
    <property type="match status" value="1"/>
</dbReference>
<dbReference type="Pfam" id="PF01938">
    <property type="entry name" value="TRAM"/>
    <property type="match status" value="1"/>
</dbReference>
<keyword evidence="8" id="KW-1185">Reference proteome</keyword>
<dbReference type="InterPro" id="IPR012340">
    <property type="entry name" value="NA-bd_OB-fold"/>
</dbReference>
<dbReference type="RefSeq" id="WP_307252097.1">
    <property type="nucleotide sequence ID" value="NZ_JAUSTO010000001.1"/>
</dbReference>
<evidence type="ECO:0000256" key="1">
    <source>
        <dbReference type="ARBA" id="ARBA00022603"/>
    </source>
</evidence>
<dbReference type="NCBIfam" id="TIGR00479">
    <property type="entry name" value="rumA"/>
    <property type="match status" value="1"/>
</dbReference>
<dbReference type="InterPro" id="IPR010280">
    <property type="entry name" value="U5_MeTrfase_fam"/>
</dbReference>
<keyword evidence="3 4" id="KW-0949">S-adenosyl-L-methionine</keyword>
<dbReference type="PROSITE" id="PS50926">
    <property type="entry name" value="TRAM"/>
    <property type="match status" value="1"/>
</dbReference>
<dbReference type="Proteomes" id="UP001241537">
    <property type="component" value="Unassembled WGS sequence"/>
</dbReference>
<gene>
    <name evidence="7" type="ORF">J2S20_000201</name>
</gene>